<evidence type="ECO:0000256" key="10">
    <source>
        <dbReference type="SAM" id="Phobius"/>
    </source>
</evidence>
<dbReference type="PANTHER" id="PTHR12428:SF65">
    <property type="entry name" value="CYTOCHROME C OXIDASE ASSEMBLY PROTEIN COX18, MITOCHONDRIAL"/>
    <property type="match status" value="1"/>
</dbReference>
<dbReference type="InterPro" id="IPR001708">
    <property type="entry name" value="YidC/ALB3/OXA1/COX18"/>
</dbReference>
<dbReference type="RefSeq" id="WP_253201856.1">
    <property type="nucleotide sequence ID" value="NZ_JAZHFS010000025.1"/>
</dbReference>
<evidence type="ECO:0000256" key="3">
    <source>
        <dbReference type="ARBA" id="ARBA00022475"/>
    </source>
</evidence>
<feature type="transmembrane region" description="Helical" evidence="10">
    <location>
        <begin position="176"/>
        <end position="199"/>
    </location>
</feature>
<dbReference type="InterPro" id="IPR047196">
    <property type="entry name" value="YidC_ALB_C"/>
</dbReference>
<evidence type="ECO:0000256" key="2">
    <source>
        <dbReference type="ARBA" id="ARBA00022448"/>
    </source>
</evidence>
<keyword evidence="2" id="KW-0813">Transport</keyword>
<dbReference type="NCBIfam" id="TIGR03592">
    <property type="entry name" value="yidC_oxa1_cterm"/>
    <property type="match status" value="1"/>
</dbReference>
<gene>
    <name evidence="12" type="primary">yidC</name>
    <name evidence="12" type="ORF">SJI18_20070</name>
</gene>
<evidence type="ECO:0000256" key="4">
    <source>
        <dbReference type="ARBA" id="ARBA00022692"/>
    </source>
</evidence>
<evidence type="ECO:0000256" key="8">
    <source>
        <dbReference type="ARBA" id="ARBA00023186"/>
    </source>
</evidence>
<keyword evidence="8" id="KW-0143">Chaperone</keyword>
<evidence type="ECO:0000256" key="7">
    <source>
        <dbReference type="ARBA" id="ARBA00023136"/>
    </source>
</evidence>
<evidence type="ECO:0000256" key="5">
    <source>
        <dbReference type="ARBA" id="ARBA00022927"/>
    </source>
</evidence>
<keyword evidence="5" id="KW-0653">Protein transport</keyword>
<feature type="domain" description="Membrane insertase YidC/Oxa/ALB C-terminal" evidence="11">
    <location>
        <begin position="32"/>
        <end position="213"/>
    </location>
</feature>
<accession>A0ABU7UVW2</accession>
<comment type="similarity">
    <text evidence="9">Belongs to the OXA1/ALB3/YidC family.</text>
</comment>
<feature type="transmembrane region" description="Helical" evidence="10">
    <location>
        <begin position="32"/>
        <end position="52"/>
    </location>
</feature>
<comment type="subcellular location">
    <subcellularLocation>
        <location evidence="1">Cell membrane</location>
        <topology evidence="1">Multi-pass membrane protein</topology>
    </subcellularLocation>
    <subcellularLocation>
        <location evidence="9">Membrane</location>
        <topology evidence="9">Multi-pass membrane protein</topology>
    </subcellularLocation>
</comment>
<dbReference type="PRINTS" id="PR00701">
    <property type="entry name" value="60KDINNERMP"/>
</dbReference>
<protein>
    <submittedName>
        <fullName evidence="12">Membrane protein insertase YidC</fullName>
    </submittedName>
</protein>
<sequence>MNIKFLTEPLTKFFYMVNGAIHTIIPNNDLSYGLAIIVFTIIVRLILLPLSVKQLRSTAKMGAIQPEMKKVQAKYKSDPQKAQQEVMKLYKENGVNPMGGCLPMIVQMPILFSLYAVFQHLNMHGAGFLWMQDLTKSDPLYILPILSTVTTYFSSKLMQPPSTDGAQSKQTSTMNTVMAIFMGFMSLKFPGTLVLYWVINNVIQIIQTVVINKIELNKKADEVLIADNKNRK</sequence>
<evidence type="ECO:0000256" key="6">
    <source>
        <dbReference type="ARBA" id="ARBA00022989"/>
    </source>
</evidence>
<comment type="caution">
    <text evidence="12">The sequence shown here is derived from an EMBL/GenBank/DDBJ whole genome shotgun (WGS) entry which is preliminary data.</text>
</comment>
<dbReference type="InterPro" id="IPR028055">
    <property type="entry name" value="YidC/Oxa/ALB_C"/>
</dbReference>
<name>A0ABU7UVW2_9CLOT</name>
<dbReference type="CDD" id="cd20070">
    <property type="entry name" value="5TM_YidC_Alb3"/>
    <property type="match status" value="1"/>
</dbReference>
<dbReference type="Proteomes" id="UP001498469">
    <property type="component" value="Unassembled WGS sequence"/>
</dbReference>
<dbReference type="PANTHER" id="PTHR12428">
    <property type="entry name" value="OXA1"/>
    <property type="match status" value="1"/>
</dbReference>
<keyword evidence="7 10" id="KW-0472">Membrane</keyword>
<reference evidence="12 13" key="1">
    <citation type="submission" date="2023-11" db="EMBL/GenBank/DDBJ databases">
        <title>Draft genome sequence of a psychrophilic Clostridium strain from permafrost water brine.</title>
        <authorList>
            <person name="Shcherbakova V.A."/>
            <person name="Trubitsyn V.E."/>
            <person name="Zakharyuk A.G."/>
        </authorList>
    </citation>
    <scope>NUCLEOTIDE SEQUENCE [LARGE SCALE GENOMIC DNA]</scope>
    <source>
        <strain evidence="12 13">14F</strain>
    </source>
</reference>
<proteinExistence type="inferred from homology"/>
<evidence type="ECO:0000259" key="11">
    <source>
        <dbReference type="Pfam" id="PF02096"/>
    </source>
</evidence>
<dbReference type="EMBL" id="JAZHFS010000025">
    <property type="protein sequence ID" value="MEF2114590.1"/>
    <property type="molecule type" value="Genomic_DNA"/>
</dbReference>
<feature type="transmembrane region" description="Helical" evidence="10">
    <location>
        <begin position="97"/>
        <end position="118"/>
    </location>
</feature>
<evidence type="ECO:0000313" key="12">
    <source>
        <dbReference type="EMBL" id="MEF2114590.1"/>
    </source>
</evidence>
<evidence type="ECO:0000313" key="13">
    <source>
        <dbReference type="Proteomes" id="UP001498469"/>
    </source>
</evidence>
<evidence type="ECO:0000256" key="1">
    <source>
        <dbReference type="ARBA" id="ARBA00004651"/>
    </source>
</evidence>
<dbReference type="Pfam" id="PF02096">
    <property type="entry name" value="60KD_IMP"/>
    <property type="match status" value="1"/>
</dbReference>
<evidence type="ECO:0000256" key="9">
    <source>
        <dbReference type="RuleBase" id="RU003945"/>
    </source>
</evidence>
<keyword evidence="13" id="KW-1185">Reference proteome</keyword>
<keyword evidence="3" id="KW-1003">Cell membrane</keyword>
<organism evidence="12 13">
    <name type="scientific">Clostridium frigoriphilum</name>
    <dbReference type="NCBI Taxonomy" id="443253"/>
    <lineage>
        <taxon>Bacteria</taxon>
        <taxon>Bacillati</taxon>
        <taxon>Bacillota</taxon>
        <taxon>Clostridia</taxon>
        <taxon>Eubacteriales</taxon>
        <taxon>Clostridiaceae</taxon>
        <taxon>Clostridium</taxon>
    </lineage>
</organism>
<keyword evidence="6 10" id="KW-1133">Transmembrane helix</keyword>
<keyword evidence="4 9" id="KW-0812">Transmembrane</keyword>